<dbReference type="Proteomes" id="UP000694240">
    <property type="component" value="Chromosome 10"/>
</dbReference>
<accession>A0A8T1ZSU4</accession>
<dbReference type="Pfam" id="PF00646">
    <property type="entry name" value="F-box"/>
    <property type="match status" value="1"/>
</dbReference>
<protein>
    <submittedName>
        <fullName evidence="2">F-box domain</fullName>
    </submittedName>
</protein>
<gene>
    <name evidence="2" type="ORF">ISN45_Aa05g031330</name>
</gene>
<dbReference type="InterPro" id="IPR055294">
    <property type="entry name" value="FBL60-like"/>
</dbReference>
<sequence>MDRISNLPDDIIYHVISFLSAKEATCLKYASKKWLNLVTIIPSAVFVDSSSSASSGSFQDFADRIKLAQLASHRMRRFSLKLQSLDFAQYSIVNDCLRQVLECGVLDLELDINVKGDYSLPFEIFTCQSVVKLKLGSGFVIDILPKNALLPALKTLLLDSVRFEFDNTGGCAFTRLLSACPVLEELIIDGFNCELWNWSHTVYSRILKKLTIRRAYSKDSDDYDDYDFEKISFDTPSLTYLEYRDYIHDEFPDVNLKSLVEAKLQFNMLTAWMNTDLTNLFKGLKHVQILRLKFIDTLMLFDTCDEADTVFENMSHLDLPSEADVCWDPLKLFVKKSPNLKTLTIEDLHYEYREYLDLKSVCECLEGYSFLLSCPVEILTITQFSGRIGEMVQIKHVLEKLQCLVLLEVHVEERRVDNKLQILADLLMLPRASSKCKVQVKFV</sequence>
<dbReference type="PANTHER" id="PTHR31293">
    <property type="entry name" value="RNI-LIKE SUPERFAMILY PROTEIN"/>
    <property type="match status" value="1"/>
</dbReference>
<dbReference type="PROSITE" id="PS50181">
    <property type="entry name" value="FBOX"/>
    <property type="match status" value="1"/>
</dbReference>
<evidence type="ECO:0000313" key="2">
    <source>
        <dbReference type="EMBL" id="KAG7561758.1"/>
    </source>
</evidence>
<evidence type="ECO:0000259" key="1">
    <source>
        <dbReference type="PROSITE" id="PS50181"/>
    </source>
</evidence>
<dbReference type="InterPro" id="IPR001810">
    <property type="entry name" value="F-box_dom"/>
</dbReference>
<dbReference type="Pfam" id="PF24758">
    <property type="entry name" value="LRR_At5g56370"/>
    <property type="match status" value="1"/>
</dbReference>
<feature type="domain" description="F-box" evidence="1">
    <location>
        <begin position="1"/>
        <end position="49"/>
    </location>
</feature>
<organism evidence="2 3">
    <name type="scientific">Arabidopsis thaliana x Arabidopsis arenosa</name>
    <dbReference type="NCBI Taxonomy" id="1240361"/>
    <lineage>
        <taxon>Eukaryota</taxon>
        <taxon>Viridiplantae</taxon>
        <taxon>Streptophyta</taxon>
        <taxon>Embryophyta</taxon>
        <taxon>Tracheophyta</taxon>
        <taxon>Spermatophyta</taxon>
        <taxon>Magnoliopsida</taxon>
        <taxon>eudicotyledons</taxon>
        <taxon>Gunneridae</taxon>
        <taxon>Pentapetalae</taxon>
        <taxon>rosids</taxon>
        <taxon>malvids</taxon>
        <taxon>Brassicales</taxon>
        <taxon>Brassicaceae</taxon>
        <taxon>Camelineae</taxon>
        <taxon>Arabidopsis</taxon>
    </lineage>
</organism>
<evidence type="ECO:0000313" key="3">
    <source>
        <dbReference type="Proteomes" id="UP000694240"/>
    </source>
</evidence>
<dbReference type="InterPro" id="IPR055411">
    <property type="entry name" value="LRR_FXL15/At3g58940/PEG3-like"/>
</dbReference>
<dbReference type="EMBL" id="JAEFBK010000010">
    <property type="protein sequence ID" value="KAG7561758.1"/>
    <property type="molecule type" value="Genomic_DNA"/>
</dbReference>
<dbReference type="PANTHER" id="PTHR31293:SF12">
    <property type="entry name" value="RNI-LIKE SUPERFAMILY PROTEIN"/>
    <property type="match status" value="1"/>
</dbReference>
<comment type="caution">
    <text evidence="2">The sequence shown here is derived from an EMBL/GenBank/DDBJ whole genome shotgun (WGS) entry which is preliminary data.</text>
</comment>
<dbReference type="SMART" id="SM00579">
    <property type="entry name" value="FBD"/>
    <property type="match status" value="1"/>
</dbReference>
<dbReference type="InterPro" id="IPR006566">
    <property type="entry name" value="FBD"/>
</dbReference>
<dbReference type="AlphaFoldDB" id="A0A8T1ZSU4"/>
<reference evidence="2 3" key="1">
    <citation type="submission" date="2020-12" db="EMBL/GenBank/DDBJ databases">
        <title>Concerted genomic and epigenomic changes stabilize Arabidopsis allopolyploids.</title>
        <authorList>
            <person name="Chen Z."/>
        </authorList>
    </citation>
    <scope>NUCLEOTIDE SEQUENCE [LARGE SCALE GENOMIC DNA]</scope>
    <source>
        <strain evidence="2">Allo738</strain>
        <tissue evidence="2">Leaf</tissue>
    </source>
</reference>
<proteinExistence type="predicted"/>
<name>A0A8T1ZSU4_9BRAS</name>
<keyword evidence="3" id="KW-1185">Reference proteome</keyword>